<evidence type="ECO:0000259" key="2">
    <source>
        <dbReference type="Pfam" id="PF25583"/>
    </source>
</evidence>
<dbReference type="OrthoDB" id="43316at2"/>
<dbReference type="Proteomes" id="UP000092584">
    <property type="component" value="Unassembled WGS sequence"/>
</dbReference>
<dbReference type="Pfam" id="PF25583">
    <property type="entry name" value="WCX"/>
    <property type="match status" value="1"/>
</dbReference>
<dbReference type="InterPro" id="IPR026881">
    <property type="entry name" value="WYL_dom"/>
</dbReference>
<keyword evidence="4" id="KW-1185">Reference proteome</keyword>
<dbReference type="PANTHER" id="PTHR34580">
    <property type="match status" value="1"/>
</dbReference>
<dbReference type="Pfam" id="PF13280">
    <property type="entry name" value="WYL"/>
    <property type="match status" value="1"/>
</dbReference>
<reference evidence="4" key="1">
    <citation type="submission" date="2016-02" db="EMBL/GenBank/DDBJ databases">
        <authorList>
            <person name="Shin S.-K."/>
            <person name="Yi H."/>
            <person name="Kim E."/>
        </authorList>
    </citation>
    <scope>NUCLEOTIDE SEQUENCE [LARGE SCALE GENOMIC DNA]</scope>
    <source>
        <strain evidence="4">LPB0003</strain>
    </source>
</reference>
<dbReference type="PROSITE" id="PS52050">
    <property type="entry name" value="WYL"/>
    <property type="match status" value="1"/>
</dbReference>
<dbReference type="RefSeq" id="WP_065319354.1">
    <property type="nucleotide sequence ID" value="NZ_CP017477.1"/>
</dbReference>
<evidence type="ECO:0000313" key="3">
    <source>
        <dbReference type="EMBL" id="OBY64607.1"/>
    </source>
</evidence>
<proteinExistence type="predicted"/>
<organism evidence="3 4">
    <name type="scientific">Polaribacter vadi</name>
    <dbReference type="NCBI Taxonomy" id="1774273"/>
    <lineage>
        <taxon>Bacteria</taxon>
        <taxon>Pseudomonadati</taxon>
        <taxon>Bacteroidota</taxon>
        <taxon>Flavobacteriia</taxon>
        <taxon>Flavobacteriales</taxon>
        <taxon>Flavobacteriaceae</taxon>
    </lineage>
</organism>
<dbReference type="EMBL" id="LSFM01000022">
    <property type="protein sequence ID" value="OBY64607.1"/>
    <property type="molecule type" value="Genomic_DNA"/>
</dbReference>
<dbReference type="KEGG" id="pob:LPB03_02950"/>
<evidence type="ECO:0000313" key="4">
    <source>
        <dbReference type="Proteomes" id="UP000092584"/>
    </source>
</evidence>
<dbReference type="InterPro" id="IPR057727">
    <property type="entry name" value="WCX_dom"/>
</dbReference>
<dbReference type="STRING" id="1774273.LPB03_02950"/>
<feature type="domain" description="WYL" evidence="1">
    <location>
        <begin position="157"/>
        <end position="221"/>
    </location>
</feature>
<gene>
    <name evidence="3" type="ORF">LPB3_09545</name>
</gene>
<dbReference type="AlphaFoldDB" id="A0A1B8TY77"/>
<dbReference type="PANTHER" id="PTHR34580:SF9">
    <property type="entry name" value="SLL5097 PROTEIN"/>
    <property type="match status" value="1"/>
</dbReference>
<comment type="caution">
    <text evidence="3">The sequence shown here is derived from an EMBL/GenBank/DDBJ whole genome shotgun (WGS) entry which is preliminary data.</text>
</comment>
<accession>A0A1B8TY77</accession>
<feature type="domain" description="WCX" evidence="2">
    <location>
        <begin position="251"/>
        <end position="325"/>
    </location>
</feature>
<evidence type="ECO:0000259" key="1">
    <source>
        <dbReference type="Pfam" id="PF13280"/>
    </source>
</evidence>
<name>A0A1B8TY77_9FLAO</name>
<sequence>MAKNQKALKRYLVILKMLSREDKYSSKRIHQACINSGIEVKYRTIQQDLKDLKDDDTIFGKNLGIVKDNKEKKWYSSGIPKEIFSTLELKDGEVDALLFYTKIISQYRDYPIFKDISQAMKKVIDGSNISEDRKELFKLENLIEPEKHPPISGIEFIMDLSQAISKRKVIQLEYRRFGKESKIHKVKPILLKEDKLMWYLIGINIKYDSLITFALDRVNSVLLLDEDFVKVEFNSAEYFKHSFGITVSYEEPIEVIISFGPEQADYLKTLPIHSTQQIIKKNKKELIIKVIVKPSYEFFSKIYSYGSNATVISPNSIRDVFIAEFDKAKTNYKLNN</sequence>
<protein>
    <submittedName>
        <fullName evidence="3">Uncharacterized protein</fullName>
    </submittedName>
</protein>
<dbReference type="InterPro" id="IPR051534">
    <property type="entry name" value="CBASS_pafABC_assoc_protein"/>
</dbReference>